<dbReference type="AlphaFoldDB" id="A0AAV9UMZ6"/>
<feature type="region of interest" description="Disordered" evidence="1">
    <location>
        <begin position="39"/>
        <end position="88"/>
    </location>
</feature>
<evidence type="ECO:0000313" key="2">
    <source>
        <dbReference type="EMBL" id="KAK6344379.1"/>
    </source>
</evidence>
<protein>
    <submittedName>
        <fullName evidence="2">Uncharacterized protein</fullName>
    </submittedName>
</protein>
<reference evidence="2 3" key="1">
    <citation type="submission" date="2019-10" db="EMBL/GenBank/DDBJ databases">
        <authorList>
            <person name="Palmer J.M."/>
        </authorList>
    </citation>
    <scope>NUCLEOTIDE SEQUENCE [LARGE SCALE GENOMIC DNA]</scope>
    <source>
        <strain evidence="2 3">TWF696</strain>
    </source>
</reference>
<evidence type="ECO:0000313" key="3">
    <source>
        <dbReference type="Proteomes" id="UP001375240"/>
    </source>
</evidence>
<gene>
    <name evidence="2" type="ORF">TWF696_008016</name>
</gene>
<proteinExistence type="predicted"/>
<sequence>MAALEAGEDNKSYLLTYGEVPYTNWDRVIEEHQVVKPKPEAIPTKIEKDPTKTVDKREYLPHNKTSPRPPAGISHVNRPEEDEDPLPKLWPPIYGSPDQGPWDYEYGDSLKPPTGLRKKDVKVFEEPFEEIRTLSVPPGAKLDDLLGFYYKNHSYTGVPVQVMDPDDPRTPKLMDPCTDRATSEGCVPALVAIRRMSEFLMGEFRRLEKVVVVVAGGNRAWLLALQRQTEPDFGKLAKR</sequence>
<organism evidence="2 3">
    <name type="scientific">Orbilia brochopaga</name>
    <dbReference type="NCBI Taxonomy" id="3140254"/>
    <lineage>
        <taxon>Eukaryota</taxon>
        <taxon>Fungi</taxon>
        <taxon>Dikarya</taxon>
        <taxon>Ascomycota</taxon>
        <taxon>Pezizomycotina</taxon>
        <taxon>Orbiliomycetes</taxon>
        <taxon>Orbiliales</taxon>
        <taxon>Orbiliaceae</taxon>
        <taxon>Orbilia</taxon>
    </lineage>
</organism>
<dbReference type="EMBL" id="JAVHNQ010000006">
    <property type="protein sequence ID" value="KAK6344379.1"/>
    <property type="molecule type" value="Genomic_DNA"/>
</dbReference>
<keyword evidence="3" id="KW-1185">Reference proteome</keyword>
<accession>A0AAV9UMZ6</accession>
<evidence type="ECO:0000256" key="1">
    <source>
        <dbReference type="SAM" id="MobiDB-lite"/>
    </source>
</evidence>
<feature type="compositionally biased region" description="Basic and acidic residues" evidence="1">
    <location>
        <begin position="39"/>
        <end position="61"/>
    </location>
</feature>
<name>A0AAV9UMZ6_9PEZI</name>
<dbReference type="Proteomes" id="UP001375240">
    <property type="component" value="Unassembled WGS sequence"/>
</dbReference>
<comment type="caution">
    <text evidence="2">The sequence shown here is derived from an EMBL/GenBank/DDBJ whole genome shotgun (WGS) entry which is preliminary data.</text>
</comment>